<name>A0A6C0C6B4_9ZZZZ</name>
<feature type="region of interest" description="Disordered" evidence="1">
    <location>
        <begin position="48"/>
        <end position="156"/>
    </location>
</feature>
<reference evidence="2" key="1">
    <citation type="journal article" date="2020" name="Nature">
        <title>Giant virus diversity and host interactions through global metagenomics.</title>
        <authorList>
            <person name="Schulz F."/>
            <person name="Roux S."/>
            <person name="Paez-Espino D."/>
            <person name="Jungbluth S."/>
            <person name="Walsh D.A."/>
            <person name="Denef V.J."/>
            <person name="McMahon K.D."/>
            <person name="Konstantinidis K.T."/>
            <person name="Eloe-Fadrosh E.A."/>
            <person name="Kyrpides N.C."/>
            <person name="Woyke T."/>
        </authorList>
    </citation>
    <scope>NUCLEOTIDE SEQUENCE</scope>
    <source>
        <strain evidence="2">GVMAG-M-3300020187-37</strain>
    </source>
</reference>
<dbReference type="AlphaFoldDB" id="A0A6C0C6B4"/>
<protein>
    <submittedName>
        <fullName evidence="2">Uncharacterized protein</fullName>
    </submittedName>
</protein>
<evidence type="ECO:0000313" key="2">
    <source>
        <dbReference type="EMBL" id="QHS99862.1"/>
    </source>
</evidence>
<feature type="compositionally biased region" description="Basic residues" evidence="1">
    <location>
        <begin position="131"/>
        <end position="142"/>
    </location>
</feature>
<feature type="compositionally biased region" description="Acidic residues" evidence="1">
    <location>
        <begin position="91"/>
        <end position="107"/>
    </location>
</feature>
<dbReference type="EMBL" id="MN739349">
    <property type="protein sequence ID" value="QHS99862.1"/>
    <property type="molecule type" value="Genomic_DNA"/>
</dbReference>
<evidence type="ECO:0000256" key="1">
    <source>
        <dbReference type="SAM" id="MobiDB-lite"/>
    </source>
</evidence>
<accession>A0A6C0C6B4</accession>
<organism evidence="2">
    <name type="scientific">viral metagenome</name>
    <dbReference type="NCBI Taxonomy" id="1070528"/>
    <lineage>
        <taxon>unclassified sequences</taxon>
        <taxon>metagenomes</taxon>
        <taxon>organismal metagenomes</taxon>
    </lineage>
</organism>
<proteinExistence type="predicted"/>
<sequence>MEFHQNTSERFAEKIITILSTKFDGKVMNSPDMTIELMIKSIPYEPEDDIIDISPTPEKVINTIKPKDTSESSDEPQPETPINNENVDTPVIDDDGEDTPVIDDNEDNSVNNTNEEIFKDDIDDNEVEGKPKKKKKKEKKAKKTPDPNKPKRQANAYIRWKTHPDNIDIIESKSIEINEETGEQYGKTKAAGFLWKQLDKEEQVKWKPTPIS</sequence>